<dbReference type="PANTHER" id="PTHR48100">
    <property type="entry name" value="BROAD-SPECIFICITY PHOSPHATASE YOR283W-RELATED"/>
    <property type="match status" value="1"/>
</dbReference>
<evidence type="ECO:0000313" key="3">
    <source>
        <dbReference type="Proteomes" id="UP001428817"/>
    </source>
</evidence>
<reference evidence="3" key="1">
    <citation type="journal article" date="2019" name="Int. J. Syst. Evol. Microbiol.">
        <title>The Global Catalogue of Microorganisms (GCM) 10K type strain sequencing project: providing services to taxonomists for standard genome sequencing and annotation.</title>
        <authorList>
            <consortium name="The Broad Institute Genomics Platform"/>
            <consortium name="The Broad Institute Genome Sequencing Center for Infectious Disease"/>
            <person name="Wu L."/>
            <person name="Ma J."/>
        </authorList>
    </citation>
    <scope>NUCLEOTIDE SEQUENCE [LARGE SCALE GENOMIC DNA]</scope>
    <source>
        <strain evidence="3">JCM 18303</strain>
    </source>
</reference>
<organism evidence="2 3">
    <name type="scientific">Pseudonocardia eucalypti</name>
    <dbReference type="NCBI Taxonomy" id="648755"/>
    <lineage>
        <taxon>Bacteria</taxon>
        <taxon>Bacillati</taxon>
        <taxon>Actinomycetota</taxon>
        <taxon>Actinomycetes</taxon>
        <taxon>Pseudonocardiales</taxon>
        <taxon>Pseudonocardiaceae</taxon>
        <taxon>Pseudonocardia</taxon>
    </lineage>
</organism>
<dbReference type="InterPro" id="IPR029033">
    <property type="entry name" value="His_PPase_superfam"/>
</dbReference>
<dbReference type="RefSeq" id="WP_185065441.1">
    <property type="nucleotide sequence ID" value="NZ_BAABJP010000039.1"/>
</dbReference>
<accession>A0ABP9QWI6</accession>
<dbReference type="InterPro" id="IPR013078">
    <property type="entry name" value="His_Pase_superF_clade-1"/>
</dbReference>
<evidence type="ECO:0000256" key="1">
    <source>
        <dbReference type="SAM" id="MobiDB-lite"/>
    </source>
</evidence>
<dbReference type="InterPro" id="IPR050275">
    <property type="entry name" value="PGM_Phosphatase"/>
</dbReference>
<comment type="caution">
    <text evidence="2">The sequence shown here is derived from an EMBL/GenBank/DDBJ whole genome shotgun (WGS) entry which is preliminary data.</text>
</comment>
<gene>
    <name evidence="2" type="ORF">GCM10023321_62720</name>
</gene>
<dbReference type="SUPFAM" id="SSF53254">
    <property type="entry name" value="Phosphoglycerate mutase-like"/>
    <property type="match status" value="1"/>
</dbReference>
<proteinExistence type="predicted"/>
<dbReference type="PANTHER" id="PTHR48100:SF1">
    <property type="entry name" value="HISTIDINE PHOSPHATASE FAMILY PROTEIN-RELATED"/>
    <property type="match status" value="1"/>
</dbReference>
<dbReference type="Proteomes" id="UP001428817">
    <property type="component" value="Unassembled WGS sequence"/>
</dbReference>
<dbReference type="Pfam" id="PF00300">
    <property type="entry name" value="His_Phos_1"/>
    <property type="match status" value="1"/>
</dbReference>
<dbReference type="CDD" id="cd07067">
    <property type="entry name" value="HP_PGM_like"/>
    <property type="match status" value="1"/>
</dbReference>
<keyword evidence="3" id="KW-1185">Reference proteome</keyword>
<evidence type="ECO:0000313" key="2">
    <source>
        <dbReference type="EMBL" id="GAA5168519.1"/>
    </source>
</evidence>
<feature type="region of interest" description="Disordered" evidence="1">
    <location>
        <begin position="8"/>
        <end position="31"/>
    </location>
</feature>
<name>A0ABP9QWI6_9PSEU</name>
<dbReference type="SMART" id="SM00855">
    <property type="entry name" value="PGAM"/>
    <property type="match status" value="1"/>
</dbReference>
<dbReference type="Gene3D" id="3.40.50.1240">
    <property type="entry name" value="Phosphoglycerate mutase-like"/>
    <property type="match status" value="1"/>
</dbReference>
<dbReference type="EMBL" id="BAABJP010000039">
    <property type="protein sequence ID" value="GAA5168519.1"/>
    <property type="molecule type" value="Genomic_DNA"/>
</dbReference>
<sequence length="219" mass="23306">MRLILIRHGLPHRAGSPDGDGTGATADPELTPLGHRQAAGVATALTGTPVDAIYSSPLRRARQTAEPLASVRDIKPQVVDDLAEYDAGDRHYVPVHLMAEVAPDAWERMLAGQLPEYVDVPAFQARVVGALERIADAHPGTASVACFAHAGVINVYLAALLGLDRPLTFPLDYAGLTRISVSRNGRRSVRTINEIAHVIDLLDPESAGLPDVPDGPVSR</sequence>
<protein>
    <submittedName>
        <fullName evidence="2">Histidine phosphatase family protein</fullName>
    </submittedName>
</protein>